<feature type="region of interest" description="Disordered" evidence="1">
    <location>
        <begin position="1"/>
        <end position="30"/>
    </location>
</feature>
<dbReference type="EMBL" id="LRDH01000147">
    <property type="protein sequence ID" value="PPV12384.1"/>
    <property type="molecule type" value="Genomic_DNA"/>
</dbReference>
<comment type="caution">
    <text evidence="3">The sequence shown here is derived from an EMBL/GenBank/DDBJ whole genome shotgun (WGS) entry which is preliminary data.</text>
</comment>
<accession>A0A2S7F671</accession>
<proteinExistence type="predicted"/>
<feature type="domain" description="Bacterial EndoU nuclease" evidence="2">
    <location>
        <begin position="4"/>
        <end position="125"/>
    </location>
</feature>
<evidence type="ECO:0000313" key="3">
    <source>
        <dbReference type="EMBL" id="PPV12384.1"/>
    </source>
</evidence>
<sequence length="136" mass="15071">MEMKILEGQRKSPTKNEVIGGHSSDINNNNSNFAVEEISINPDGTKNISFTKDLQDGNISKLKKSTVFPDLWNDSKIIDSIREVGDSPTILVRQRDGDTWHRQIVDGVEIDVIKIGDDVIYGYPTGKVNAPKPSGF</sequence>
<dbReference type="GO" id="GO:0004519">
    <property type="term" value="F:endonuclease activity"/>
    <property type="evidence" value="ECO:0007669"/>
    <property type="project" value="InterPro"/>
</dbReference>
<protein>
    <recommendedName>
        <fullName evidence="2">Bacterial EndoU nuclease domain-containing protein</fullName>
    </recommendedName>
</protein>
<evidence type="ECO:0000313" key="4">
    <source>
        <dbReference type="Proteomes" id="UP000238081"/>
    </source>
</evidence>
<dbReference type="AlphaFoldDB" id="A0A2S7F671"/>
<reference evidence="3 4" key="1">
    <citation type="submission" date="2016-01" db="EMBL/GenBank/DDBJ databases">
        <title>Characterization of the Clostridium difficile lineages that are prevalent in Hong Kong and China.</title>
        <authorList>
            <person name="Kwok J.S.-L."/>
            <person name="Lam W.-Y."/>
            <person name="Ip M."/>
            <person name="Chan T.-F."/>
            <person name="Hawkey P.M."/>
            <person name="Tsui S.K.-W."/>
        </authorList>
    </citation>
    <scope>NUCLEOTIDE SEQUENCE [LARGE SCALE GENOMIC DNA]</scope>
    <source>
        <strain evidence="3 4">300064</strain>
    </source>
</reference>
<organism evidence="3 4">
    <name type="scientific">Clostridium butyricum</name>
    <dbReference type="NCBI Taxonomy" id="1492"/>
    <lineage>
        <taxon>Bacteria</taxon>
        <taxon>Bacillati</taxon>
        <taxon>Bacillota</taxon>
        <taxon>Clostridia</taxon>
        <taxon>Eubacteriales</taxon>
        <taxon>Clostridiaceae</taxon>
        <taxon>Clostridium</taxon>
    </lineage>
</organism>
<feature type="compositionally biased region" description="Basic and acidic residues" evidence="1">
    <location>
        <begin position="1"/>
        <end position="10"/>
    </location>
</feature>
<gene>
    <name evidence="3" type="ORF">AWN73_19010</name>
</gene>
<name>A0A2S7F671_CLOBU</name>
<evidence type="ECO:0000259" key="2">
    <source>
        <dbReference type="Pfam" id="PF14436"/>
    </source>
</evidence>
<evidence type="ECO:0000256" key="1">
    <source>
        <dbReference type="SAM" id="MobiDB-lite"/>
    </source>
</evidence>
<dbReference type="InterPro" id="IPR029501">
    <property type="entry name" value="EndoU_bac"/>
</dbReference>
<dbReference type="Proteomes" id="UP000238081">
    <property type="component" value="Unassembled WGS sequence"/>
</dbReference>
<dbReference type="Pfam" id="PF14436">
    <property type="entry name" value="EndoU_bacteria"/>
    <property type="match status" value="1"/>
</dbReference>